<organism evidence="1 2">
    <name type="scientific">Strigomonas culicis</name>
    <dbReference type="NCBI Taxonomy" id="28005"/>
    <lineage>
        <taxon>Eukaryota</taxon>
        <taxon>Discoba</taxon>
        <taxon>Euglenozoa</taxon>
        <taxon>Kinetoplastea</taxon>
        <taxon>Metakinetoplastina</taxon>
        <taxon>Trypanosomatida</taxon>
        <taxon>Trypanosomatidae</taxon>
        <taxon>Strigomonadinae</taxon>
        <taxon>Strigomonas</taxon>
    </lineage>
</organism>
<evidence type="ECO:0000313" key="1">
    <source>
        <dbReference type="EMBL" id="EPY15694.1"/>
    </source>
</evidence>
<name>S9TFI2_9TRYP</name>
<dbReference type="AlphaFoldDB" id="S9TFI2"/>
<keyword evidence="2" id="KW-1185">Reference proteome</keyword>
<comment type="caution">
    <text evidence="1">The sequence shown here is derived from an EMBL/GenBank/DDBJ whole genome shotgun (WGS) entry which is preliminary data.</text>
</comment>
<dbReference type="OrthoDB" id="273664at2759"/>
<sequence>MYGLPRVEIDFEALPQRLTAELRGADDDAPMVRRMERLGRLLLNFWNVLASHVFANGYQVGNYFADLAAQGSTPASPQAHHPVRPYQPRDSLYASDLTASSFRLYEVILLFKKSLYNVENVLNFRKQFFVTCRTSRRICFLSSLSLWQTRGTYHNPHNITKKKKRILKESRKK</sequence>
<evidence type="ECO:0000313" key="2">
    <source>
        <dbReference type="Proteomes" id="UP000015354"/>
    </source>
</evidence>
<protein>
    <submittedName>
        <fullName evidence="1">Uncharacterized protein</fullName>
    </submittedName>
</protein>
<dbReference type="EMBL" id="ATMH01011831">
    <property type="protein sequence ID" value="EPY15694.1"/>
    <property type="molecule type" value="Genomic_DNA"/>
</dbReference>
<gene>
    <name evidence="1" type="ORF">STCU_11830</name>
</gene>
<accession>S9TFI2</accession>
<dbReference type="Proteomes" id="UP000015354">
    <property type="component" value="Unassembled WGS sequence"/>
</dbReference>
<proteinExistence type="predicted"/>
<reference evidence="1 2" key="1">
    <citation type="journal article" date="2013" name="PLoS ONE">
        <title>Predicting the Proteins of Angomonas deanei, Strigomonas culicis and Their Respective Endosymbionts Reveals New Aspects of the Trypanosomatidae Family.</title>
        <authorList>
            <person name="Motta M.C."/>
            <person name="Martins A.C."/>
            <person name="de Souza S.S."/>
            <person name="Catta-Preta C.M."/>
            <person name="Silva R."/>
            <person name="Klein C.C."/>
            <person name="de Almeida L.G."/>
            <person name="de Lima Cunha O."/>
            <person name="Ciapina L.P."/>
            <person name="Brocchi M."/>
            <person name="Colabardini A.C."/>
            <person name="de Araujo Lima B."/>
            <person name="Machado C.R."/>
            <person name="de Almeida Soares C.M."/>
            <person name="Probst C.M."/>
            <person name="de Menezes C.B."/>
            <person name="Thompson C.E."/>
            <person name="Bartholomeu D.C."/>
            <person name="Gradia D.F."/>
            <person name="Pavoni D.P."/>
            <person name="Grisard E.C."/>
            <person name="Fantinatti-Garboggini F."/>
            <person name="Marchini F.K."/>
            <person name="Rodrigues-Luiz G.F."/>
            <person name="Wagner G."/>
            <person name="Goldman G.H."/>
            <person name="Fietto J.L."/>
            <person name="Elias M.C."/>
            <person name="Goldman M.H."/>
            <person name="Sagot M.F."/>
            <person name="Pereira M."/>
            <person name="Stoco P.H."/>
            <person name="de Mendonca-Neto R.P."/>
            <person name="Teixeira S.M."/>
            <person name="Maciel T.E."/>
            <person name="de Oliveira Mendes T.A."/>
            <person name="Urmenyi T.P."/>
            <person name="de Souza W."/>
            <person name="Schenkman S."/>
            <person name="de Vasconcelos A.T."/>
        </authorList>
    </citation>
    <scope>NUCLEOTIDE SEQUENCE [LARGE SCALE GENOMIC DNA]</scope>
</reference>